<feature type="region of interest" description="Disordered" evidence="1">
    <location>
        <begin position="38"/>
        <end position="83"/>
    </location>
</feature>
<dbReference type="EMBL" id="HBHK01021433">
    <property type="protein sequence ID" value="CAD9698711.1"/>
    <property type="molecule type" value="Transcribed_RNA"/>
</dbReference>
<gene>
    <name evidence="2" type="ORF">QSP1433_LOCUS13663</name>
    <name evidence="3" type="ORF">QSP1433_LOCUS13665</name>
</gene>
<accession>A0A7S2WPI4</accession>
<sequence>MDTLETLEVRWIIDNDVKGVLKGNWWETEMVNDTKSEAMEVEKVESSDANAKHQVRMGDEESAKARREKGDPRGEGGYDKFSFQYTGRHDHGMLPKPREWKQFSDLIRALTEAKKGVNEFLTPYIEREAAMKRKNALGKGNEPKKIKT</sequence>
<proteinExistence type="predicted"/>
<feature type="compositionally biased region" description="Basic and acidic residues" evidence="1">
    <location>
        <begin position="56"/>
        <end position="78"/>
    </location>
</feature>
<evidence type="ECO:0000313" key="2">
    <source>
        <dbReference type="EMBL" id="CAD9698705.1"/>
    </source>
</evidence>
<protein>
    <submittedName>
        <fullName evidence="2">Uncharacterized protein</fullName>
    </submittedName>
</protein>
<reference evidence="2" key="1">
    <citation type="submission" date="2021-01" db="EMBL/GenBank/DDBJ databases">
        <authorList>
            <person name="Corre E."/>
            <person name="Pelletier E."/>
            <person name="Niang G."/>
            <person name="Scheremetjew M."/>
            <person name="Finn R."/>
            <person name="Kale V."/>
            <person name="Holt S."/>
            <person name="Cochrane G."/>
            <person name="Meng A."/>
            <person name="Brown T."/>
            <person name="Cohen L."/>
        </authorList>
    </citation>
    <scope>NUCLEOTIDE SEQUENCE</scope>
    <source>
        <strain evidence="2">NY070348D</strain>
    </source>
</reference>
<evidence type="ECO:0000256" key="1">
    <source>
        <dbReference type="SAM" id="MobiDB-lite"/>
    </source>
</evidence>
<organism evidence="2">
    <name type="scientific">Mucochytrium quahogii</name>
    <dbReference type="NCBI Taxonomy" id="96639"/>
    <lineage>
        <taxon>Eukaryota</taxon>
        <taxon>Sar</taxon>
        <taxon>Stramenopiles</taxon>
        <taxon>Bigyra</taxon>
        <taxon>Labyrinthulomycetes</taxon>
        <taxon>Thraustochytrida</taxon>
        <taxon>Thraustochytriidae</taxon>
        <taxon>Mucochytrium</taxon>
    </lineage>
</organism>
<name>A0A7S2WPI4_9STRA</name>
<dbReference type="EMBL" id="HBHK01021431">
    <property type="protein sequence ID" value="CAD9698705.1"/>
    <property type="molecule type" value="Transcribed_RNA"/>
</dbReference>
<evidence type="ECO:0000313" key="3">
    <source>
        <dbReference type="EMBL" id="CAD9698711.1"/>
    </source>
</evidence>
<dbReference type="AlphaFoldDB" id="A0A7S2WPI4"/>